<comment type="caution">
    <text evidence="6">The sequence shown here is derived from an EMBL/GenBank/DDBJ whole genome shotgun (WGS) entry which is preliminary data.</text>
</comment>
<protein>
    <submittedName>
        <fullName evidence="6">Thioredoxin 1</fullName>
    </submittedName>
</protein>
<dbReference type="InterPro" id="IPR013766">
    <property type="entry name" value="Thioredoxin_domain"/>
</dbReference>
<evidence type="ECO:0000256" key="4">
    <source>
        <dbReference type="ARBA" id="ARBA00023284"/>
    </source>
</evidence>
<evidence type="ECO:0000256" key="2">
    <source>
        <dbReference type="ARBA" id="ARBA00022982"/>
    </source>
</evidence>
<feature type="domain" description="Thioredoxin" evidence="5">
    <location>
        <begin position="1"/>
        <end position="104"/>
    </location>
</feature>
<name>A0A645DYJ7_9ZZZZ</name>
<keyword evidence="4" id="KW-0676">Redox-active center</keyword>
<dbReference type="InterPro" id="IPR005746">
    <property type="entry name" value="Thioredoxin"/>
</dbReference>
<dbReference type="GO" id="GO:0015035">
    <property type="term" value="F:protein-disulfide reductase activity"/>
    <property type="evidence" value="ECO:0007669"/>
    <property type="project" value="InterPro"/>
</dbReference>
<organism evidence="6">
    <name type="scientific">bioreactor metagenome</name>
    <dbReference type="NCBI Taxonomy" id="1076179"/>
    <lineage>
        <taxon>unclassified sequences</taxon>
        <taxon>metagenomes</taxon>
        <taxon>ecological metagenomes</taxon>
    </lineage>
</organism>
<dbReference type="GO" id="GO:0005829">
    <property type="term" value="C:cytosol"/>
    <property type="evidence" value="ECO:0007669"/>
    <property type="project" value="TreeGrafter"/>
</dbReference>
<dbReference type="PRINTS" id="PR00421">
    <property type="entry name" value="THIOREDOXIN"/>
</dbReference>
<dbReference type="PROSITE" id="PS00194">
    <property type="entry name" value="THIOREDOXIN_1"/>
    <property type="match status" value="1"/>
</dbReference>
<gene>
    <name evidence="6" type="primary">trxA_62</name>
    <name evidence="6" type="ORF">SDC9_141537</name>
</gene>
<evidence type="ECO:0000256" key="3">
    <source>
        <dbReference type="ARBA" id="ARBA00023157"/>
    </source>
</evidence>
<dbReference type="FunFam" id="3.40.30.10:FF:000001">
    <property type="entry name" value="Thioredoxin"/>
    <property type="match status" value="1"/>
</dbReference>
<dbReference type="PANTHER" id="PTHR45663:SF11">
    <property type="entry name" value="GEO12009P1"/>
    <property type="match status" value="1"/>
</dbReference>
<keyword evidence="3" id="KW-1015">Disulfide bond</keyword>
<keyword evidence="2" id="KW-0249">Electron transport</keyword>
<evidence type="ECO:0000259" key="5">
    <source>
        <dbReference type="PROSITE" id="PS51352"/>
    </source>
</evidence>
<dbReference type="InterPro" id="IPR036249">
    <property type="entry name" value="Thioredoxin-like_sf"/>
</dbReference>
<dbReference type="GO" id="GO:0045454">
    <property type="term" value="P:cell redox homeostasis"/>
    <property type="evidence" value="ECO:0007669"/>
    <property type="project" value="TreeGrafter"/>
</dbReference>
<sequence length="104" mass="11425">MALQITDATLNEVLATDKLVVIDFWAEWCGPCKMVGPIIDQLSEEYKGRVVVGKIDVDNNDEATSKYGIRNIPTVLFIKNGEVVDKVVGAGAKTLFAEKIEKNL</sequence>
<dbReference type="CDD" id="cd02947">
    <property type="entry name" value="TRX_family"/>
    <property type="match status" value="1"/>
</dbReference>
<dbReference type="SUPFAM" id="SSF52833">
    <property type="entry name" value="Thioredoxin-like"/>
    <property type="match status" value="1"/>
</dbReference>
<keyword evidence="1" id="KW-0813">Transport</keyword>
<dbReference type="PROSITE" id="PS51352">
    <property type="entry name" value="THIOREDOXIN_2"/>
    <property type="match status" value="1"/>
</dbReference>
<dbReference type="PANTHER" id="PTHR45663">
    <property type="entry name" value="GEO12009P1"/>
    <property type="match status" value="1"/>
</dbReference>
<dbReference type="InterPro" id="IPR017937">
    <property type="entry name" value="Thioredoxin_CS"/>
</dbReference>
<dbReference type="EMBL" id="VSSQ01041038">
    <property type="protein sequence ID" value="MPM94391.1"/>
    <property type="molecule type" value="Genomic_DNA"/>
</dbReference>
<evidence type="ECO:0000256" key="1">
    <source>
        <dbReference type="ARBA" id="ARBA00022448"/>
    </source>
</evidence>
<dbReference type="NCBIfam" id="TIGR01068">
    <property type="entry name" value="thioredoxin"/>
    <property type="match status" value="1"/>
</dbReference>
<proteinExistence type="predicted"/>
<reference evidence="6" key="1">
    <citation type="submission" date="2019-08" db="EMBL/GenBank/DDBJ databases">
        <authorList>
            <person name="Kucharzyk K."/>
            <person name="Murdoch R.W."/>
            <person name="Higgins S."/>
            <person name="Loffler F."/>
        </authorList>
    </citation>
    <scope>NUCLEOTIDE SEQUENCE</scope>
</reference>
<evidence type="ECO:0000313" key="6">
    <source>
        <dbReference type="EMBL" id="MPM94391.1"/>
    </source>
</evidence>
<dbReference type="Gene3D" id="3.40.30.10">
    <property type="entry name" value="Glutaredoxin"/>
    <property type="match status" value="1"/>
</dbReference>
<dbReference type="Pfam" id="PF00085">
    <property type="entry name" value="Thioredoxin"/>
    <property type="match status" value="1"/>
</dbReference>
<dbReference type="AlphaFoldDB" id="A0A645DYJ7"/>
<dbReference type="PIRSF" id="PIRSF000077">
    <property type="entry name" value="Thioredoxin"/>
    <property type="match status" value="1"/>
</dbReference>
<accession>A0A645DYJ7</accession>